<dbReference type="PANTHER" id="PTHR35603:SF2">
    <property type="entry name" value="OUTER MEMBRANE LIPOPROTEIN"/>
    <property type="match status" value="1"/>
</dbReference>
<keyword evidence="3" id="KW-0732">Signal</keyword>
<dbReference type="Pfam" id="PF05433">
    <property type="entry name" value="Rick_17kDa_Anti"/>
    <property type="match status" value="1"/>
</dbReference>
<dbReference type="EMBL" id="JSAB01000071">
    <property type="protein sequence ID" value="RNF31178.1"/>
    <property type="molecule type" value="Genomic_DNA"/>
</dbReference>
<dbReference type="InterPro" id="IPR008816">
    <property type="entry name" value="Gly_zipper_2TM_dom"/>
</dbReference>
<reference evidence="5" key="1">
    <citation type="submission" date="2014-10" db="EMBL/GenBank/DDBJ databases">
        <title>Massilia sp. genome.</title>
        <authorList>
            <person name="Xu B."/>
            <person name="Dai L."/>
            <person name="Huang Z."/>
        </authorList>
    </citation>
    <scope>NUCLEOTIDE SEQUENCE [LARGE SCALE GENOMIC DNA]</scope>
    <source>
        <strain evidence="5">CFS-1</strain>
    </source>
</reference>
<evidence type="ECO:0000256" key="3">
    <source>
        <dbReference type="SAM" id="SignalP"/>
    </source>
</evidence>
<feature type="domain" description="Glycine zipper 2TM" evidence="4">
    <location>
        <begin position="64"/>
        <end position="104"/>
    </location>
</feature>
<dbReference type="Proteomes" id="UP000283254">
    <property type="component" value="Unassembled WGS sequence"/>
</dbReference>
<gene>
    <name evidence="5" type="ORF">NM04_08670</name>
</gene>
<dbReference type="OrthoDB" id="8909257at2"/>
<evidence type="ECO:0000313" key="6">
    <source>
        <dbReference type="Proteomes" id="UP000283254"/>
    </source>
</evidence>
<dbReference type="NCBIfam" id="NF008437">
    <property type="entry name" value="PRK11280.1"/>
    <property type="match status" value="1"/>
</dbReference>
<name>A0A422QMH8_9BURK</name>
<evidence type="ECO:0000313" key="5">
    <source>
        <dbReference type="EMBL" id="RNF31178.1"/>
    </source>
</evidence>
<comment type="caution">
    <text evidence="5">The sequence shown here is derived from an EMBL/GenBank/DDBJ whole genome shotgun (WGS) entry which is preliminary data.</text>
</comment>
<dbReference type="InterPro" id="IPR051407">
    <property type="entry name" value="Bact_OM_lipoprot/Surf_antigen"/>
</dbReference>
<dbReference type="RefSeq" id="WP_123069141.1">
    <property type="nucleotide sequence ID" value="NZ_JSAB01000071.1"/>
</dbReference>
<protein>
    <submittedName>
        <fullName evidence="5">Glycine zipper 2TM domain containing protein</fullName>
    </submittedName>
</protein>
<evidence type="ECO:0000259" key="4">
    <source>
        <dbReference type="Pfam" id="PF05433"/>
    </source>
</evidence>
<keyword evidence="6" id="KW-1185">Reference proteome</keyword>
<proteinExistence type="predicted"/>
<feature type="signal peptide" evidence="3">
    <location>
        <begin position="1"/>
        <end position="22"/>
    </location>
</feature>
<sequence>MNLQAKLIISALGIATLPLAQAADFEDFGRVVRVEPRLEQVRTPRQECRTEYVQVPVQQERGAGGTIIGGIAGALLGSQVGGGNGKVAASAAGAIAGAMVGDRVQNNGRPQGSSVQEQAVQQCRTVEAIESRTAGYNVTYEYRGQNYTSLMSRDPGNRVRLRVSVEPLDSYNGQGQAYSQY</sequence>
<evidence type="ECO:0000256" key="2">
    <source>
        <dbReference type="ARBA" id="ARBA00023136"/>
    </source>
</evidence>
<dbReference type="GO" id="GO:0019867">
    <property type="term" value="C:outer membrane"/>
    <property type="evidence" value="ECO:0007669"/>
    <property type="project" value="InterPro"/>
</dbReference>
<organism evidence="5 6">
    <name type="scientific">Massilia aurea</name>
    <dbReference type="NCBI Taxonomy" id="373040"/>
    <lineage>
        <taxon>Bacteria</taxon>
        <taxon>Pseudomonadati</taxon>
        <taxon>Pseudomonadota</taxon>
        <taxon>Betaproteobacteria</taxon>
        <taxon>Burkholderiales</taxon>
        <taxon>Oxalobacteraceae</taxon>
        <taxon>Telluria group</taxon>
        <taxon>Massilia</taxon>
    </lineage>
</organism>
<keyword evidence="2" id="KW-0472">Membrane</keyword>
<comment type="subcellular location">
    <subcellularLocation>
        <location evidence="1">Membrane</location>
    </subcellularLocation>
</comment>
<dbReference type="AlphaFoldDB" id="A0A422QMH8"/>
<evidence type="ECO:0000256" key="1">
    <source>
        <dbReference type="ARBA" id="ARBA00004370"/>
    </source>
</evidence>
<feature type="chain" id="PRO_5019449263" evidence="3">
    <location>
        <begin position="23"/>
        <end position="181"/>
    </location>
</feature>
<accession>A0A422QMH8</accession>
<dbReference type="PANTHER" id="PTHR35603">
    <property type="match status" value="1"/>
</dbReference>